<dbReference type="InterPro" id="IPR036412">
    <property type="entry name" value="HAD-like_sf"/>
</dbReference>
<accession>A0A1C5GXI9</accession>
<evidence type="ECO:0000313" key="2">
    <source>
        <dbReference type="Proteomes" id="UP000198217"/>
    </source>
</evidence>
<name>A0A1C5GXI9_9ACTN</name>
<evidence type="ECO:0008006" key="3">
    <source>
        <dbReference type="Google" id="ProtNLM"/>
    </source>
</evidence>
<dbReference type="Pfam" id="PF08282">
    <property type="entry name" value="Hydrolase_3"/>
    <property type="match status" value="2"/>
</dbReference>
<dbReference type="Gene3D" id="3.30.1240.10">
    <property type="match status" value="1"/>
</dbReference>
<dbReference type="GO" id="GO:0000287">
    <property type="term" value="F:magnesium ion binding"/>
    <property type="evidence" value="ECO:0007669"/>
    <property type="project" value="TreeGrafter"/>
</dbReference>
<gene>
    <name evidence="1" type="ORF">GA0070609_0572</name>
</gene>
<dbReference type="GO" id="GO:0016791">
    <property type="term" value="F:phosphatase activity"/>
    <property type="evidence" value="ECO:0007669"/>
    <property type="project" value="TreeGrafter"/>
</dbReference>
<dbReference type="InterPro" id="IPR023214">
    <property type="entry name" value="HAD_sf"/>
</dbReference>
<protein>
    <recommendedName>
        <fullName evidence="3">Hydroxymethylpyrimidine pyrophosphatase</fullName>
    </recommendedName>
</protein>
<proteinExistence type="predicted"/>
<dbReference type="Gene3D" id="3.40.50.1000">
    <property type="entry name" value="HAD superfamily/HAD-like"/>
    <property type="match status" value="1"/>
</dbReference>
<dbReference type="GO" id="GO:0005829">
    <property type="term" value="C:cytosol"/>
    <property type="evidence" value="ECO:0007669"/>
    <property type="project" value="TreeGrafter"/>
</dbReference>
<dbReference type="RefSeq" id="WP_088992352.1">
    <property type="nucleotide sequence ID" value="NZ_LT607750.1"/>
</dbReference>
<organism evidence="1 2">
    <name type="scientific">Micromonospora echinaurantiaca</name>
    <dbReference type="NCBI Taxonomy" id="47857"/>
    <lineage>
        <taxon>Bacteria</taxon>
        <taxon>Bacillati</taxon>
        <taxon>Actinomycetota</taxon>
        <taxon>Actinomycetes</taxon>
        <taxon>Micromonosporales</taxon>
        <taxon>Micromonosporaceae</taxon>
        <taxon>Micromonospora</taxon>
    </lineage>
</organism>
<evidence type="ECO:0000313" key="1">
    <source>
        <dbReference type="EMBL" id="SCG38423.1"/>
    </source>
</evidence>
<dbReference type="Proteomes" id="UP000198217">
    <property type="component" value="Chromosome I"/>
</dbReference>
<reference evidence="1 2" key="1">
    <citation type="submission" date="2016-06" db="EMBL/GenBank/DDBJ databases">
        <authorList>
            <person name="Kjaerup R.B."/>
            <person name="Dalgaard T.S."/>
            <person name="Juul-Madsen H.R."/>
        </authorList>
    </citation>
    <scope>NUCLEOTIDE SEQUENCE [LARGE SCALE GENOMIC DNA]</scope>
    <source>
        <strain evidence="1 2">DSM 43904</strain>
    </source>
</reference>
<sequence>MGGRRDVRAVVTDLDGTIVRADGTASEATVAACRALRAAGIPLVAATARTPAGIRALGGLAPLISIAVCCTGAIGYDPAGDRYLWRERMPRETLVGLLDRLSGQLPEAEVAVYDGRAWFMTAAYRAVRGVDHFGPRAVVERRWLPQVDACVAAVCHPGLGPPALIAALSAVGAAPVVASFGQAGHRVVEAAPAGVDKASGVRRALAALDVPPEYAVAFGDMPIDLPMFAAVGLGVAIADGHPEVLAAAGDSTGGVDEDGFAAWLRRERVIGAEA</sequence>
<dbReference type="EMBL" id="LT607750">
    <property type="protein sequence ID" value="SCG38423.1"/>
    <property type="molecule type" value="Genomic_DNA"/>
</dbReference>
<keyword evidence="2" id="KW-1185">Reference proteome</keyword>
<dbReference type="SUPFAM" id="SSF56784">
    <property type="entry name" value="HAD-like"/>
    <property type="match status" value="1"/>
</dbReference>
<dbReference type="PANTHER" id="PTHR10000:SF8">
    <property type="entry name" value="HAD SUPERFAMILY HYDROLASE-LIKE, TYPE 3"/>
    <property type="match status" value="1"/>
</dbReference>
<dbReference type="AlphaFoldDB" id="A0A1C5GXI9"/>
<dbReference type="PANTHER" id="PTHR10000">
    <property type="entry name" value="PHOSPHOSERINE PHOSPHATASE"/>
    <property type="match status" value="1"/>
</dbReference>